<evidence type="ECO:0000256" key="1">
    <source>
        <dbReference type="ARBA" id="ARBA00001913"/>
    </source>
</evidence>
<comment type="subunit">
    <text evidence="7">Interacts with calmodulin, in the presence of calcium.</text>
</comment>
<feature type="region of interest" description="Disordered" evidence="9">
    <location>
        <begin position="285"/>
        <end position="411"/>
    </location>
</feature>
<evidence type="ECO:0000256" key="3">
    <source>
        <dbReference type="ARBA" id="ARBA00006692"/>
    </source>
</evidence>
<evidence type="ECO:0000256" key="9">
    <source>
        <dbReference type="SAM" id="MobiDB-lite"/>
    </source>
</evidence>
<comment type="cofactor">
    <cofactor evidence="1">
        <name>Ca(2+)</name>
        <dbReference type="ChEBI" id="CHEBI:29108"/>
    </cofactor>
</comment>
<evidence type="ECO:0000256" key="8">
    <source>
        <dbReference type="ARBA" id="ARBA00039200"/>
    </source>
</evidence>
<dbReference type="SMART" id="SM00220">
    <property type="entry name" value="S_TKc"/>
    <property type="match status" value="1"/>
</dbReference>
<feature type="compositionally biased region" description="Low complexity" evidence="9">
    <location>
        <begin position="286"/>
        <end position="299"/>
    </location>
</feature>
<evidence type="ECO:0000313" key="11">
    <source>
        <dbReference type="EMBL" id="KAF6334919.1"/>
    </source>
</evidence>
<dbReference type="InterPro" id="IPR011009">
    <property type="entry name" value="Kinase-like_dom_sf"/>
</dbReference>
<comment type="caution">
    <text evidence="11">The sequence shown here is derived from an EMBL/GenBank/DDBJ whole genome shotgun (WGS) entry which is preliminary data.</text>
</comment>
<keyword evidence="5" id="KW-0472">Membrane</keyword>
<evidence type="ECO:0000313" key="12">
    <source>
        <dbReference type="Proteomes" id="UP000558488"/>
    </source>
</evidence>
<accession>A0A7J7WBW6</accession>
<dbReference type="InterPro" id="IPR000719">
    <property type="entry name" value="Prot_kinase_dom"/>
</dbReference>
<dbReference type="Gene3D" id="3.30.200.20">
    <property type="entry name" value="Phosphorylase Kinase, domain 1"/>
    <property type="match status" value="1"/>
</dbReference>
<dbReference type="GO" id="GO:0004672">
    <property type="term" value="F:protein kinase activity"/>
    <property type="evidence" value="ECO:0007669"/>
    <property type="project" value="InterPro"/>
</dbReference>
<keyword evidence="11" id="KW-0808">Transferase</keyword>
<name>A0A7J7WBW6_PIPKU</name>
<evidence type="ECO:0000256" key="4">
    <source>
        <dbReference type="ARBA" id="ARBA00022860"/>
    </source>
</evidence>
<feature type="domain" description="Protein kinase" evidence="10">
    <location>
        <begin position="1"/>
        <end position="243"/>
    </location>
</feature>
<dbReference type="GO" id="GO:0045202">
    <property type="term" value="C:synapse"/>
    <property type="evidence" value="ECO:0007669"/>
    <property type="project" value="UniProtKB-ARBA"/>
</dbReference>
<dbReference type="Pfam" id="PF00069">
    <property type="entry name" value="Pkinase"/>
    <property type="match status" value="2"/>
</dbReference>
<evidence type="ECO:0000256" key="5">
    <source>
        <dbReference type="ARBA" id="ARBA00023136"/>
    </source>
</evidence>
<dbReference type="GO" id="GO:0005516">
    <property type="term" value="F:calmodulin binding"/>
    <property type="evidence" value="ECO:0007669"/>
    <property type="project" value="UniProtKB-KW"/>
</dbReference>
<dbReference type="GO" id="GO:0005524">
    <property type="term" value="F:ATP binding"/>
    <property type="evidence" value="ECO:0007669"/>
    <property type="project" value="InterPro"/>
</dbReference>
<feature type="compositionally biased region" description="Polar residues" evidence="9">
    <location>
        <begin position="313"/>
        <end position="346"/>
    </location>
</feature>
<evidence type="ECO:0000259" key="10">
    <source>
        <dbReference type="PROSITE" id="PS50011"/>
    </source>
</evidence>
<comment type="similarity">
    <text evidence="3">Belongs to the protein kinase superfamily. CAMK Ser/Thr protein kinase family.</text>
</comment>
<dbReference type="FunFam" id="1.10.510.10:FF:000188">
    <property type="entry name" value="CaM kinase-like vesicle-associated, like"/>
    <property type="match status" value="1"/>
</dbReference>
<comment type="subcellular location">
    <subcellularLocation>
        <location evidence="2">Cytoplasmic vesicle membrane</location>
        <topology evidence="2">Peripheral membrane protein</topology>
    </subcellularLocation>
</comment>
<keyword evidence="6" id="KW-0968">Cytoplasmic vesicle</keyword>
<dbReference type="SUPFAM" id="SSF56112">
    <property type="entry name" value="Protein kinase-like (PK-like)"/>
    <property type="match status" value="1"/>
</dbReference>
<organism evidence="11 12">
    <name type="scientific">Pipistrellus kuhlii</name>
    <name type="common">Kuhl's pipistrelle</name>
    <dbReference type="NCBI Taxonomy" id="59472"/>
    <lineage>
        <taxon>Eukaryota</taxon>
        <taxon>Metazoa</taxon>
        <taxon>Chordata</taxon>
        <taxon>Craniata</taxon>
        <taxon>Vertebrata</taxon>
        <taxon>Euteleostomi</taxon>
        <taxon>Mammalia</taxon>
        <taxon>Eutheria</taxon>
        <taxon>Laurasiatheria</taxon>
        <taxon>Chiroptera</taxon>
        <taxon>Yangochiroptera</taxon>
        <taxon>Vespertilionidae</taxon>
        <taxon>Pipistrellus</taxon>
    </lineage>
</organism>
<dbReference type="GO" id="GO:0030659">
    <property type="term" value="C:cytoplasmic vesicle membrane"/>
    <property type="evidence" value="ECO:0007669"/>
    <property type="project" value="UniProtKB-SubCell"/>
</dbReference>
<dbReference type="PANTHER" id="PTHR24347">
    <property type="entry name" value="SERINE/THREONINE-PROTEIN KINASE"/>
    <property type="match status" value="1"/>
</dbReference>
<gene>
    <name evidence="11" type="ORF">mPipKuh1_002020</name>
</gene>
<dbReference type="Gene3D" id="1.10.510.10">
    <property type="entry name" value="Transferase(Phosphotransferase) domain 1"/>
    <property type="match status" value="1"/>
</dbReference>
<dbReference type="Proteomes" id="UP000558488">
    <property type="component" value="Unassembled WGS sequence"/>
</dbReference>
<evidence type="ECO:0000256" key="7">
    <source>
        <dbReference type="ARBA" id="ARBA00038588"/>
    </source>
</evidence>
<dbReference type="EMBL" id="JACAGB010000011">
    <property type="protein sequence ID" value="KAF6334919.1"/>
    <property type="molecule type" value="Genomic_DNA"/>
</dbReference>
<dbReference type="AlphaFoldDB" id="A0A7J7WBW6"/>
<sequence>MPFGCVTLGDKKNYNQPSEVTDRYDLGQVIKTEEFCEIFRAKDKSTGKLHTCKKFQKRDGRKVRKAAKNEIGILKMVKHPNILQLVDVFVTRKEYFIFLELNLKLENLVYYNRLKNSKIVISDFHLAKLESGLIKEPCGTPEYLAPEVVGRQRYGRPVDCWAIGVIMYILLSGNPPFYEEVEEDDYENHDKNLFRKILAGDYEFDSPYWDDISQAAKDLVTRLMEVEQDQRITAEEAISHEWISGNAASDKNIKDGVCAQIEKNFARAKWKKAVRVTTLMKRLRAPEQSSAAAAPSAPATDTAVPGAADRSATPATDGSATPATDGSATPATDGSITPATDGSATPATDGRATPATEESTVPTSQSSATPEPASAQPDSTASGGAAGQAPAASTGGEAAGSAAESRREDAS</sequence>
<evidence type="ECO:0000256" key="2">
    <source>
        <dbReference type="ARBA" id="ARBA00004284"/>
    </source>
</evidence>
<evidence type="ECO:0000256" key="6">
    <source>
        <dbReference type="ARBA" id="ARBA00023329"/>
    </source>
</evidence>
<keyword evidence="4" id="KW-0112">Calmodulin-binding</keyword>
<feature type="compositionally biased region" description="Low complexity" evidence="9">
    <location>
        <begin position="379"/>
        <end position="403"/>
    </location>
</feature>
<keyword evidence="12" id="KW-1185">Reference proteome</keyword>
<reference evidence="11 12" key="1">
    <citation type="journal article" date="2020" name="Nature">
        <title>Six reference-quality genomes reveal evolution of bat adaptations.</title>
        <authorList>
            <person name="Jebb D."/>
            <person name="Huang Z."/>
            <person name="Pippel M."/>
            <person name="Hughes G.M."/>
            <person name="Lavrichenko K."/>
            <person name="Devanna P."/>
            <person name="Winkler S."/>
            <person name="Jermiin L.S."/>
            <person name="Skirmuntt E.C."/>
            <person name="Katzourakis A."/>
            <person name="Burkitt-Gray L."/>
            <person name="Ray D.A."/>
            <person name="Sullivan K.A.M."/>
            <person name="Roscito J.G."/>
            <person name="Kirilenko B.M."/>
            <person name="Davalos L.M."/>
            <person name="Corthals A.P."/>
            <person name="Power M.L."/>
            <person name="Jones G."/>
            <person name="Ransome R.D."/>
            <person name="Dechmann D.K.N."/>
            <person name="Locatelli A.G."/>
            <person name="Puechmaille S.J."/>
            <person name="Fedrigo O."/>
            <person name="Jarvis E.D."/>
            <person name="Hiller M."/>
            <person name="Vernes S.C."/>
            <person name="Myers E.W."/>
            <person name="Teeling E.C."/>
        </authorList>
    </citation>
    <scope>NUCLEOTIDE SEQUENCE [LARGE SCALE GENOMIC DNA]</scope>
    <source>
        <strain evidence="11">MPipKuh1</strain>
        <tissue evidence="11">Flight muscle</tissue>
    </source>
</reference>
<protein>
    <recommendedName>
        <fullName evidence="8">CaM kinase-like vesicle-associated protein</fullName>
    </recommendedName>
</protein>
<dbReference type="FunFam" id="3.30.200.20:FF:000155">
    <property type="entry name" value="CaM kinase-like vesicle-associated, like"/>
    <property type="match status" value="1"/>
</dbReference>
<dbReference type="PROSITE" id="PS50011">
    <property type="entry name" value="PROTEIN_KINASE_DOM"/>
    <property type="match status" value="1"/>
</dbReference>
<feature type="compositionally biased region" description="Polar residues" evidence="9">
    <location>
        <begin position="356"/>
        <end position="369"/>
    </location>
</feature>
<keyword evidence="11" id="KW-0418">Kinase</keyword>
<proteinExistence type="inferred from homology"/>